<sequence length="767" mass="86901">MAEAVICIALEVELSRAVSIIEDQINLAWDFKDELNKFRSSLTLTRAFLQDAERRQLDEPVKVWLEQLRDIAYEADDMLDELAYEHVRWKVDNQMSKKVCNFLSLSKNPMAFTLKMFKKVKNIDLSIKDINRQVTDFGLQQRLQISSLVSSRVGGGTRSFGHSSRVVGREANVLKIVDLLIGSTIHQILSITSIVGMAGLGKTCMLESLSGRTRDMKNKNAILEIIQNELEGKTYLLVLDDVWDKDIKNWEKLHSCVPLVAIVIEGKLCNKRDRDEWVSLRDSSVWGSLEMNKGIVGVLKLSFNHLSFPFLKQCFTYYVEKDSYGRFTSCKMHNLVHDLGQSVSHIKQQNEFDGVKLWRSLLLNSGFTLIRKNFKGLRVLKFGGAYIVSLPDSIGELKHLRYFDISKTCIRRLPEPIEIMRIALPIFDVGKENGSGIKELGCLVELGDELVIYNLQNVRNIEEARAAKLIENYMGEYYPSWLLVSKTVGDPCASFQPMNSVELKLSRCMNLKHLLTLGQYPNLKFLEIRVLTSVRCIGNEFYGNNNNGDEKNQPITLFLVLEVFTLKNMKNVTEWLEAQPKVIEGGLSADTSLETLEIERSRMISIPSLDGFSSLVELKLINCQGLTSLPNGSSTCTSLGCLSIRNCTSLESISEDVGQLHSLEELFIYRCQNLKKIPKESLGCLTRLKSLLDKLCSLPNQIQHLTALRQLCIYDFNGLKALPEWLGNLSSLEILHFEGCENLRQLPYKATPLPFAFVLYPQLSAII</sequence>
<evidence type="ECO:0008006" key="9">
    <source>
        <dbReference type="Google" id="ProtNLM"/>
    </source>
</evidence>
<dbReference type="Pfam" id="PF18052">
    <property type="entry name" value="Rx_N"/>
    <property type="match status" value="1"/>
</dbReference>
<dbReference type="SUPFAM" id="SSF52540">
    <property type="entry name" value="P-loop containing nucleoside triphosphate hydrolases"/>
    <property type="match status" value="1"/>
</dbReference>
<dbReference type="AlphaFoldDB" id="A0A0D2UTI4"/>
<dbReference type="Gene3D" id="3.40.50.300">
    <property type="entry name" value="P-loop containing nucleotide triphosphate hydrolases"/>
    <property type="match status" value="1"/>
</dbReference>
<keyword evidence="4" id="KW-0067">ATP-binding</keyword>
<keyword evidence="2" id="KW-0547">Nucleotide-binding</keyword>
<evidence type="ECO:0000256" key="1">
    <source>
        <dbReference type="ARBA" id="ARBA00022737"/>
    </source>
</evidence>
<dbReference type="eggNOG" id="KOG4658">
    <property type="taxonomic scope" value="Eukaryota"/>
</dbReference>
<dbReference type="PANTHER" id="PTHR36766">
    <property type="entry name" value="PLANT BROAD-SPECTRUM MILDEW RESISTANCE PROTEIN RPW8"/>
    <property type="match status" value="1"/>
</dbReference>
<dbReference type="InterPro" id="IPR002182">
    <property type="entry name" value="NB-ARC"/>
</dbReference>
<evidence type="ECO:0000259" key="6">
    <source>
        <dbReference type="Pfam" id="PF18052"/>
    </source>
</evidence>
<dbReference type="CDD" id="cd14798">
    <property type="entry name" value="RX-CC_like"/>
    <property type="match status" value="1"/>
</dbReference>
<accession>A0A0D2UTI4</accession>
<dbReference type="OMA" id="SIWECSS"/>
<dbReference type="SUPFAM" id="SSF52058">
    <property type="entry name" value="L domain-like"/>
    <property type="match status" value="1"/>
</dbReference>
<dbReference type="InterPro" id="IPR032675">
    <property type="entry name" value="LRR_dom_sf"/>
</dbReference>
<feature type="domain" description="NB-ARC" evidence="5">
    <location>
        <begin position="208"/>
        <end position="258"/>
    </location>
</feature>
<dbReference type="EMBL" id="CM001750">
    <property type="protein sequence ID" value="KJB71611.1"/>
    <property type="molecule type" value="Genomic_DNA"/>
</dbReference>
<organism evidence="7 8">
    <name type="scientific">Gossypium raimondii</name>
    <name type="common">Peruvian cotton</name>
    <name type="synonym">Gossypium klotzschianum subsp. raimondii</name>
    <dbReference type="NCBI Taxonomy" id="29730"/>
    <lineage>
        <taxon>Eukaryota</taxon>
        <taxon>Viridiplantae</taxon>
        <taxon>Streptophyta</taxon>
        <taxon>Embryophyta</taxon>
        <taxon>Tracheophyta</taxon>
        <taxon>Spermatophyta</taxon>
        <taxon>Magnoliopsida</taxon>
        <taxon>eudicotyledons</taxon>
        <taxon>Gunneridae</taxon>
        <taxon>Pentapetalae</taxon>
        <taxon>rosids</taxon>
        <taxon>malvids</taxon>
        <taxon>Malvales</taxon>
        <taxon>Malvaceae</taxon>
        <taxon>Malvoideae</taxon>
        <taxon>Gossypium</taxon>
    </lineage>
</organism>
<dbReference type="Gene3D" id="1.20.5.4130">
    <property type="match status" value="1"/>
</dbReference>
<keyword evidence="1" id="KW-0677">Repeat</keyword>
<reference evidence="7 8" key="1">
    <citation type="journal article" date="2012" name="Nature">
        <title>Repeated polyploidization of Gossypium genomes and the evolution of spinnable cotton fibres.</title>
        <authorList>
            <person name="Paterson A.H."/>
            <person name="Wendel J.F."/>
            <person name="Gundlach H."/>
            <person name="Guo H."/>
            <person name="Jenkins J."/>
            <person name="Jin D."/>
            <person name="Llewellyn D."/>
            <person name="Showmaker K.C."/>
            <person name="Shu S."/>
            <person name="Udall J."/>
            <person name="Yoo M.J."/>
            <person name="Byers R."/>
            <person name="Chen W."/>
            <person name="Doron-Faigenboim A."/>
            <person name="Duke M.V."/>
            <person name="Gong L."/>
            <person name="Grimwood J."/>
            <person name="Grover C."/>
            <person name="Grupp K."/>
            <person name="Hu G."/>
            <person name="Lee T.H."/>
            <person name="Li J."/>
            <person name="Lin L."/>
            <person name="Liu T."/>
            <person name="Marler B.S."/>
            <person name="Page J.T."/>
            <person name="Roberts A.W."/>
            <person name="Romanel E."/>
            <person name="Sanders W.S."/>
            <person name="Szadkowski E."/>
            <person name="Tan X."/>
            <person name="Tang H."/>
            <person name="Xu C."/>
            <person name="Wang J."/>
            <person name="Wang Z."/>
            <person name="Zhang D."/>
            <person name="Zhang L."/>
            <person name="Ashrafi H."/>
            <person name="Bedon F."/>
            <person name="Bowers J.E."/>
            <person name="Brubaker C.L."/>
            <person name="Chee P.W."/>
            <person name="Das S."/>
            <person name="Gingle A.R."/>
            <person name="Haigler C.H."/>
            <person name="Harker D."/>
            <person name="Hoffmann L.V."/>
            <person name="Hovav R."/>
            <person name="Jones D.C."/>
            <person name="Lemke C."/>
            <person name="Mansoor S."/>
            <person name="ur Rahman M."/>
            <person name="Rainville L.N."/>
            <person name="Rambani A."/>
            <person name="Reddy U.K."/>
            <person name="Rong J.K."/>
            <person name="Saranga Y."/>
            <person name="Scheffler B.E."/>
            <person name="Scheffler J.A."/>
            <person name="Stelly D.M."/>
            <person name="Triplett B.A."/>
            <person name="Van Deynze A."/>
            <person name="Vaslin M.F."/>
            <person name="Waghmare V.N."/>
            <person name="Walford S.A."/>
            <person name="Wright R.J."/>
            <person name="Zaki E.A."/>
            <person name="Zhang T."/>
            <person name="Dennis E.S."/>
            <person name="Mayer K.F."/>
            <person name="Peterson D.G."/>
            <person name="Rokhsar D.S."/>
            <person name="Wang X."/>
            <person name="Schmutz J."/>
        </authorList>
    </citation>
    <scope>NUCLEOTIDE SEQUENCE [LARGE SCALE GENOMIC DNA]</scope>
</reference>
<evidence type="ECO:0000259" key="5">
    <source>
        <dbReference type="Pfam" id="PF00931"/>
    </source>
</evidence>
<proteinExistence type="predicted"/>
<evidence type="ECO:0000256" key="2">
    <source>
        <dbReference type="ARBA" id="ARBA00022741"/>
    </source>
</evidence>
<protein>
    <recommendedName>
        <fullName evidence="9">Rx N-terminal domain-containing protein</fullName>
    </recommendedName>
</protein>
<dbReference type="Pfam" id="PF00931">
    <property type="entry name" value="NB-ARC"/>
    <property type="match status" value="1"/>
</dbReference>
<evidence type="ECO:0000313" key="8">
    <source>
        <dbReference type="Proteomes" id="UP000032304"/>
    </source>
</evidence>
<evidence type="ECO:0000256" key="4">
    <source>
        <dbReference type="ARBA" id="ARBA00022840"/>
    </source>
</evidence>
<evidence type="ECO:0000256" key="3">
    <source>
        <dbReference type="ARBA" id="ARBA00022821"/>
    </source>
</evidence>
<dbReference type="GO" id="GO:0006952">
    <property type="term" value="P:defense response"/>
    <property type="evidence" value="ECO:0007669"/>
    <property type="project" value="UniProtKB-KW"/>
</dbReference>
<dbReference type="GO" id="GO:0043531">
    <property type="term" value="F:ADP binding"/>
    <property type="evidence" value="ECO:0007669"/>
    <property type="project" value="InterPro"/>
</dbReference>
<name>A0A0D2UTI4_GOSRA</name>
<dbReference type="GO" id="GO:0005524">
    <property type="term" value="F:ATP binding"/>
    <property type="evidence" value="ECO:0007669"/>
    <property type="project" value="UniProtKB-KW"/>
</dbReference>
<dbReference type="Gene3D" id="3.80.10.10">
    <property type="entry name" value="Ribonuclease Inhibitor"/>
    <property type="match status" value="3"/>
</dbReference>
<keyword evidence="8" id="KW-1185">Reference proteome</keyword>
<dbReference type="InterPro" id="IPR027417">
    <property type="entry name" value="P-loop_NTPase"/>
</dbReference>
<feature type="domain" description="Disease resistance N-terminal" evidence="6">
    <location>
        <begin position="14"/>
        <end position="96"/>
    </location>
</feature>
<dbReference type="Proteomes" id="UP000032304">
    <property type="component" value="Chromosome 11"/>
</dbReference>
<dbReference type="InterPro" id="IPR041118">
    <property type="entry name" value="Rx_N"/>
</dbReference>
<evidence type="ECO:0000313" key="7">
    <source>
        <dbReference type="EMBL" id="KJB71611.1"/>
    </source>
</evidence>
<keyword evidence="3" id="KW-0611">Plant defense</keyword>
<dbReference type="PANTHER" id="PTHR36766:SF70">
    <property type="entry name" value="DISEASE RESISTANCE PROTEIN RGA4"/>
    <property type="match status" value="1"/>
</dbReference>
<dbReference type="Gramene" id="KJB71611">
    <property type="protein sequence ID" value="KJB71611"/>
    <property type="gene ID" value="B456_011G133400"/>
</dbReference>
<dbReference type="GO" id="GO:0051707">
    <property type="term" value="P:response to other organism"/>
    <property type="evidence" value="ECO:0007669"/>
    <property type="project" value="UniProtKB-ARBA"/>
</dbReference>
<gene>
    <name evidence="7" type="ORF">B456_011G133400</name>
</gene>
<dbReference type="InterPro" id="IPR038005">
    <property type="entry name" value="RX-like_CC"/>
</dbReference>